<dbReference type="RefSeq" id="WP_076959581.1">
    <property type="nucleotide sequence ID" value="NZ_MLCO01000264.1"/>
</dbReference>
<accession>A0A1V2GX55</accession>
<dbReference type="AlphaFoldDB" id="A0A1V2GX55"/>
<sequence>MSRKWIAILAALVGLTLYLGVVLWLGDHVQRLHWALQIPFFVAAGIGWAFPIRRLMFWAAGK</sequence>
<keyword evidence="3" id="KW-1185">Reference proteome</keyword>
<evidence type="ECO:0000256" key="1">
    <source>
        <dbReference type="SAM" id="Phobius"/>
    </source>
</evidence>
<dbReference type="InterPro" id="IPR021265">
    <property type="entry name" value="DUF2842"/>
</dbReference>
<dbReference type="Proteomes" id="UP000188879">
    <property type="component" value="Unassembled WGS sequence"/>
</dbReference>
<keyword evidence="1" id="KW-0812">Transmembrane</keyword>
<dbReference type="EMBL" id="MLCO01000264">
    <property type="protein sequence ID" value="ONG47744.1"/>
    <property type="molecule type" value="Genomic_DNA"/>
</dbReference>
<proteinExistence type="predicted"/>
<feature type="transmembrane region" description="Helical" evidence="1">
    <location>
        <begin position="7"/>
        <end position="26"/>
    </location>
</feature>
<evidence type="ECO:0000313" key="3">
    <source>
        <dbReference type="Proteomes" id="UP000188879"/>
    </source>
</evidence>
<name>A0A1V2GX55_9PROT</name>
<dbReference type="Pfam" id="PF11003">
    <property type="entry name" value="DUF2842"/>
    <property type="match status" value="1"/>
</dbReference>
<evidence type="ECO:0000313" key="2">
    <source>
        <dbReference type="EMBL" id="ONG47744.1"/>
    </source>
</evidence>
<feature type="transmembrane region" description="Helical" evidence="1">
    <location>
        <begin position="32"/>
        <end position="52"/>
    </location>
</feature>
<evidence type="ECO:0008006" key="4">
    <source>
        <dbReference type="Google" id="ProtNLM"/>
    </source>
</evidence>
<keyword evidence="1" id="KW-0472">Membrane</keyword>
<keyword evidence="1" id="KW-1133">Transmembrane helix</keyword>
<reference evidence="2 3" key="1">
    <citation type="submission" date="2016-10" db="EMBL/GenBank/DDBJ databases">
        <title>Draft Genome sequence of Roseomonas sp. strain M3.</title>
        <authorList>
            <person name="Subhash Y."/>
            <person name="Lee S."/>
        </authorList>
    </citation>
    <scope>NUCLEOTIDE SEQUENCE [LARGE SCALE GENOMIC DNA]</scope>
    <source>
        <strain evidence="2 3">M3</strain>
    </source>
</reference>
<comment type="caution">
    <text evidence="2">The sequence shown here is derived from an EMBL/GenBank/DDBJ whole genome shotgun (WGS) entry which is preliminary data.</text>
</comment>
<organism evidence="2 3">
    <name type="scientific">Teichococcus deserti</name>
    <dbReference type="NCBI Taxonomy" id="1817963"/>
    <lineage>
        <taxon>Bacteria</taxon>
        <taxon>Pseudomonadati</taxon>
        <taxon>Pseudomonadota</taxon>
        <taxon>Alphaproteobacteria</taxon>
        <taxon>Acetobacterales</taxon>
        <taxon>Roseomonadaceae</taxon>
        <taxon>Roseomonas</taxon>
    </lineage>
</organism>
<protein>
    <recommendedName>
        <fullName evidence="4">DUF2842 domain-containing protein</fullName>
    </recommendedName>
</protein>
<gene>
    <name evidence="2" type="ORF">BKE38_22755</name>
</gene>